<protein>
    <submittedName>
        <fullName evidence="4">Hsp20/alpha crystallin family protein</fullName>
    </submittedName>
</protein>
<dbReference type="AlphaFoldDB" id="A0A4V3B8D2"/>
<comment type="similarity">
    <text evidence="1 2">Belongs to the small heat shock protein (HSP20) family.</text>
</comment>
<dbReference type="Gene3D" id="2.60.40.790">
    <property type="match status" value="1"/>
</dbReference>
<comment type="caution">
    <text evidence="4">The sequence shown here is derived from an EMBL/GenBank/DDBJ whole genome shotgun (WGS) entry which is preliminary data.</text>
</comment>
<dbReference type="PANTHER" id="PTHR11527">
    <property type="entry name" value="HEAT-SHOCK PROTEIN 20 FAMILY MEMBER"/>
    <property type="match status" value="1"/>
</dbReference>
<dbReference type="InterPro" id="IPR008978">
    <property type="entry name" value="HSP20-like_chaperone"/>
</dbReference>
<feature type="domain" description="SHSP" evidence="3">
    <location>
        <begin position="124"/>
        <end position="236"/>
    </location>
</feature>
<keyword evidence="5" id="KW-1185">Reference proteome</keyword>
<evidence type="ECO:0000313" key="4">
    <source>
        <dbReference type="EMBL" id="TDL74879.1"/>
    </source>
</evidence>
<evidence type="ECO:0000256" key="2">
    <source>
        <dbReference type="RuleBase" id="RU003616"/>
    </source>
</evidence>
<dbReference type="PROSITE" id="PS01031">
    <property type="entry name" value="SHSP"/>
    <property type="match status" value="1"/>
</dbReference>
<accession>A0A4V3B8D2</accession>
<dbReference type="CDD" id="cd06464">
    <property type="entry name" value="ACD_sHsps-like"/>
    <property type="match status" value="1"/>
</dbReference>
<dbReference type="Proteomes" id="UP000295701">
    <property type="component" value="Unassembled WGS sequence"/>
</dbReference>
<dbReference type="OrthoDB" id="9808910at2"/>
<dbReference type="Pfam" id="PF00011">
    <property type="entry name" value="HSP20"/>
    <property type="match status" value="1"/>
</dbReference>
<evidence type="ECO:0000256" key="1">
    <source>
        <dbReference type="PROSITE-ProRule" id="PRU00285"/>
    </source>
</evidence>
<dbReference type="EMBL" id="SNAA01000025">
    <property type="protein sequence ID" value="TDL74879.1"/>
    <property type="molecule type" value="Genomic_DNA"/>
</dbReference>
<organism evidence="4 5">
    <name type="scientific">Palleronia sediminis</name>
    <dbReference type="NCBI Taxonomy" id="2547833"/>
    <lineage>
        <taxon>Bacteria</taxon>
        <taxon>Pseudomonadati</taxon>
        <taxon>Pseudomonadota</taxon>
        <taxon>Alphaproteobacteria</taxon>
        <taxon>Rhodobacterales</taxon>
        <taxon>Roseobacteraceae</taxon>
        <taxon>Palleronia</taxon>
    </lineage>
</organism>
<gene>
    <name evidence="4" type="ORF">E2L08_15820</name>
</gene>
<dbReference type="InterPro" id="IPR002068">
    <property type="entry name" value="A-crystallin/Hsp20_dom"/>
</dbReference>
<sequence>MKHSQIIGAGCRFRVPKMVAKRHACARCSASAPSSAARCMNWPCSATNVGATRLRTGSTAIHPPSATLPHPPRISRGRFMPNLREEETMLNYGLSGAHWDPFAELRQLQSQMNRLFEGGTRSQRQNDSAWPPVNMWMGDDSVVVTAEMPGVAQDDIDLTVRENTLIIAGKRNPATEEEDASWHRRERPSGEFSRSIRLPLRVDPDKVEARVNNGVLEIEMGRPDAERPRKIEVKAS</sequence>
<dbReference type="InterPro" id="IPR031107">
    <property type="entry name" value="Small_HSP"/>
</dbReference>
<reference evidence="4 5" key="1">
    <citation type="submission" date="2019-03" db="EMBL/GenBank/DDBJ databases">
        <title>Primorskyibacter sp. SS33 isolated from sediments.</title>
        <authorList>
            <person name="Xunke S."/>
        </authorList>
    </citation>
    <scope>NUCLEOTIDE SEQUENCE [LARGE SCALE GENOMIC DNA]</scope>
    <source>
        <strain evidence="4 5">SS33</strain>
    </source>
</reference>
<name>A0A4V3B8D2_9RHOB</name>
<dbReference type="SUPFAM" id="SSF49764">
    <property type="entry name" value="HSP20-like chaperones"/>
    <property type="match status" value="1"/>
</dbReference>
<evidence type="ECO:0000259" key="3">
    <source>
        <dbReference type="PROSITE" id="PS01031"/>
    </source>
</evidence>
<evidence type="ECO:0000313" key="5">
    <source>
        <dbReference type="Proteomes" id="UP000295701"/>
    </source>
</evidence>
<proteinExistence type="inferred from homology"/>